<dbReference type="PANTHER" id="PTHR43280">
    <property type="entry name" value="ARAC-FAMILY TRANSCRIPTIONAL REGULATOR"/>
    <property type="match status" value="1"/>
</dbReference>
<keyword evidence="6" id="KW-1185">Reference proteome</keyword>
<evidence type="ECO:0000313" key="5">
    <source>
        <dbReference type="EMBL" id="MFC0211544.1"/>
    </source>
</evidence>
<dbReference type="RefSeq" id="WP_377468530.1">
    <property type="nucleotide sequence ID" value="NZ_JBHLWN010000020.1"/>
</dbReference>
<dbReference type="PANTHER" id="PTHR43280:SF2">
    <property type="entry name" value="HTH-TYPE TRANSCRIPTIONAL REGULATOR EXSA"/>
    <property type="match status" value="1"/>
</dbReference>
<keyword evidence="2" id="KW-0238">DNA-binding</keyword>
<comment type="caution">
    <text evidence="5">The sequence shown here is derived from an EMBL/GenBank/DDBJ whole genome shotgun (WGS) entry which is preliminary data.</text>
</comment>
<dbReference type="InterPro" id="IPR009057">
    <property type="entry name" value="Homeodomain-like_sf"/>
</dbReference>
<dbReference type="InterPro" id="IPR011051">
    <property type="entry name" value="RmlC_Cupin_sf"/>
</dbReference>
<dbReference type="SUPFAM" id="SSF46689">
    <property type="entry name" value="Homeodomain-like"/>
    <property type="match status" value="2"/>
</dbReference>
<dbReference type="Gene3D" id="1.10.10.60">
    <property type="entry name" value="Homeodomain-like"/>
    <property type="match status" value="2"/>
</dbReference>
<dbReference type="InterPro" id="IPR003313">
    <property type="entry name" value="AraC-bd"/>
</dbReference>
<name>A0ABV6DFW2_9BACL</name>
<feature type="domain" description="HTH araC/xylS-type" evidence="4">
    <location>
        <begin position="187"/>
        <end position="285"/>
    </location>
</feature>
<dbReference type="EMBL" id="JBHLWN010000020">
    <property type="protein sequence ID" value="MFC0211544.1"/>
    <property type="molecule type" value="Genomic_DNA"/>
</dbReference>
<proteinExistence type="predicted"/>
<dbReference type="PRINTS" id="PR00032">
    <property type="entry name" value="HTHARAC"/>
</dbReference>
<evidence type="ECO:0000256" key="1">
    <source>
        <dbReference type="ARBA" id="ARBA00023015"/>
    </source>
</evidence>
<organism evidence="5 6">
    <name type="scientific">Paenibacillus chartarius</name>
    <dbReference type="NCBI Taxonomy" id="747481"/>
    <lineage>
        <taxon>Bacteria</taxon>
        <taxon>Bacillati</taxon>
        <taxon>Bacillota</taxon>
        <taxon>Bacilli</taxon>
        <taxon>Bacillales</taxon>
        <taxon>Paenibacillaceae</taxon>
        <taxon>Paenibacillus</taxon>
    </lineage>
</organism>
<protein>
    <submittedName>
        <fullName evidence="5">Helix-turn-helix domain-containing protein</fullName>
    </submittedName>
</protein>
<evidence type="ECO:0000256" key="3">
    <source>
        <dbReference type="ARBA" id="ARBA00023163"/>
    </source>
</evidence>
<evidence type="ECO:0000313" key="6">
    <source>
        <dbReference type="Proteomes" id="UP001589776"/>
    </source>
</evidence>
<dbReference type="Pfam" id="PF02311">
    <property type="entry name" value="AraC_binding"/>
    <property type="match status" value="1"/>
</dbReference>
<dbReference type="InterPro" id="IPR014710">
    <property type="entry name" value="RmlC-like_jellyroll"/>
</dbReference>
<reference evidence="5 6" key="1">
    <citation type="submission" date="2024-09" db="EMBL/GenBank/DDBJ databases">
        <authorList>
            <person name="Sun Q."/>
            <person name="Mori K."/>
        </authorList>
    </citation>
    <scope>NUCLEOTIDE SEQUENCE [LARGE SCALE GENOMIC DNA]</scope>
    <source>
        <strain evidence="5 6">CCM 7759</strain>
    </source>
</reference>
<dbReference type="SUPFAM" id="SSF51182">
    <property type="entry name" value="RmlC-like cupins"/>
    <property type="match status" value="1"/>
</dbReference>
<dbReference type="Gene3D" id="2.60.120.10">
    <property type="entry name" value="Jelly Rolls"/>
    <property type="match status" value="1"/>
</dbReference>
<accession>A0ABV6DFW2</accession>
<dbReference type="InterPro" id="IPR020449">
    <property type="entry name" value="Tscrpt_reg_AraC-type_HTH"/>
</dbReference>
<dbReference type="PROSITE" id="PS00041">
    <property type="entry name" value="HTH_ARAC_FAMILY_1"/>
    <property type="match status" value="1"/>
</dbReference>
<gene>
    <name evidence="5" type="ORF">ACFFK0_03605</name>
</gene>
<dbReference type="PROSITE" id="PS01124">
    <property type="entry name" value="HTH_ARAC_FAMILY_2"/>
    <property type="match status" value="1"/>
</dbReference>
<evidence type="ECO:0000259" key="4">
    <source>
        <dbReference type="PROSITE" id="PS01124"/>
    </source>
</evidence>
<dbReference type="InterPro" id="IPR018062">
    <property type="entry name" value="HTH_AraC-typ_CS"/>
</dbReference>
<keyword evidence="3" id="KW-0804">Transcription</keyword>
<dbReference type="InterPro" id="IPR018060">
    <property type="entry name" value="HTH_AraC"/>
</dbReference>
<evidence type="ECO:0000256" key="2">
    <source>
        <dbReference type="ARBA" id="ARBA00023125"/>
    </source>
</evidence>
<keyword evidence="1" id="KW-0805">Transcription regulation</keyword>
<sequence>MVHRAIETSKSMNYFSDDIPYFVNRAYEGFYRLEHNHEFIEISCVSEGAGYHYIAGRQFSVQRGDIFYIPAGTSHVFRPKSPSMEGSFVIHNCLFSRETLADLLSVRGVDLAVKQLFLPGPPAGAYLHMTDTEGVLGPLFHALHLEYHERRAGFVLAMRSHIGQILLGLYRLATESSSGLRYTKPISYLLGRLPQELADPPRLAEAAAFCGLGERQFSRRFKQAMGMTYTEYLHKLRIDASCRLLKDTTLRIKEIADAMGYKDVPSFQALFKRMVGVTPSEYRTGGADR</sequence>
<dbReference type="Pfam" id="PF12833">
    <property type="entry name" value="HTH_18"/>
    <property type="match status" value="1"/>
</dbReference>
<dbReference type="SMART" id="SM00342">
    <property type="entry name" value="HTH_ARAC"/>
    <property type="match status" value="1"/>
</dbReference>
<dbReference type="Proteomes" id="UP001589776">
    <property type="component" value="Unassembled WGS sequence"/>
</dbReference>